<dbReference type="AlphaFoldDB" id="A0A1A6B8K0"/>
<accession>A0A1A6B8K0</accession>
<comment type="caution">
    <text evidence="1">The sequence shown here is derived from an EMBL/GenBank/DDBJ whole genome shotgun (WGS) entry which is preliminary data.</text>
</comment>
<gene>
    <name evidence="1" type="ORF">A9W98_33780</name>
</gene>
<proteinExistence type="predicted"/>
<evidence type="ECO:0000313" key="2">
    <source>
        <dbReference type="Proteomes" id="UP000093757"/>
    </source>
</evidence>
<protein>
    <submittedName>
        <fullName evidence="1">Uncharacterized protein</fullName>
    </submittedName>
</protein>
<sequence>MTTFAASATDSQTWVVTGVRNCDIYGCSQDAAIIADTCNYARFCLTHADEAIGIALRDPMFNGWYRITAGHYDDTRHCLIVTVHPL</sequence>
<dbReference type="Proteomes" id="UP000093757">
    <property type="component" value="Unassembled WGS sequence"/>
</dbReference>
<organism evidence="1 2">
    <name type="scientific">Mycobacterium gordonae</name>
    <dbReference type="NCBI Taxonomy" id="1778"/>
    <lineage>
        <taxon>Bacteria</taxon>
        <taxon>Bacillati</taxon>
        <taxon>Actinomycetota</taxon>
        <taxon>Actinomycetes</taxon>
        <taxon>Mycobacteriales</taxon>
        <taxon>Mycobacteriaceae</taxon>
        <taxon>Mycobacterium</taxon>
    </lineage>
</organism>
<reference evidence="1 2" key="1">
    <citation type="submission" date="2016-06" db="EMBL/GenBank/DDBJ databases">
        <authorList>
            <person name="Kjaerup R.B."/>
            <person name="Dalgaard T.S."/>
            <person name="Juul-Madsen H.R."/>
        </authorList>
    </citation>
    <scope>NUCLEOTIDE SEQUENCE [LARGE SCALE GENOMIC DNA]</scope>
    <source>
        <strain evidence="1 2">1245752.6</strain>
    </source>
</reference>
<dbReference type="EMBL" id="MAEM01000507">
    <property type="protein sequence ID" value="OBR98659.1"/>
    <property type="molecule type" value="Genomic_DNA"/>
</dbReference>
<name>A0A1A6B8K0_MYCGO</name>
<dbReference type="RefSeq" id="WP_065136818.1">
    <property type="nucleotide sequence ID" value="NZ_MAEM01000507.1"/>
</dbReference>
<evidence type="ECO:0000313" key="1">
    <source>
        <dbReference type="EMBL" id="OBR98659.1"/>
    </source>
</evidence>
<dbReference type="OrthoDB" id="4749251at2"/>